<comment type="similarity">
    <text evidence="1">Belongs to the HAD-like hydrolase superfamily. CbbY/CbbZ/Gph/YieH family.</text>
</comment>
<dbReference type="InterPro" id="IPR051600">
    <property type="entry name" value="Beta-PGM-like"/>
</dbReference>
<keyword evidence="2" id="KW-0479">Metal-binding</keyword>
<dbReference type="GO" id="GO:0003824">
    <property type="term" value="F:catalytic activity"/>
    <property type="evidence" value="ECO:0007669"/>
    <property type="project" value="UniProtKB-ARBA"/>
</dbReference>
<keyword evidence="3" id="KW-0460">Magnesium</keyword>
<dbReference type="PROSITE" id="PS01228">
    <property type="entry name" value="COF_1"/>
    <property type="match status" value="1"/>
</dbReference>
<dbReference type="InterPro" id="IPR036412">
    <property type="entry name" value="HAD-like_sf"/>
</dbReference>
<proteinExistence type="inferred from homology"/>
<evidence type="ECO:0000313" key="5">
    <source>
        <dbReference type="EMBL" id="SDE75746.1"/>
    </source>
</evidence>
<dbReference type="PANTHER" id="PTHR46193:SF18">
    <property type="entry name" value="HEXITOL PHOSPHATASE B"/>
    <property type="match status" value="1"/>
</dbReference>
<evidence type="ECO:0000313" key="6">
    <source>
        <dbReference type="Proteomes" id="UP000182114"/>
    </source>
</evidence>
<evidence type="ECO:0000256" key="4">
    <source>
        <dbReference type="ARBA" id="ARBA00023277"/>
    </source>
</evidence>
<dbReference type="AlphaFoldDB" id="A0A1G7FIJ5"/>
<accession>A0A1G7FIJ5</accession>
<dbReference type="Pfam" id="PF13419">
    <property type="entry name" value="HAD_2"/>
    <property type="match status" value="1"/>
</dbReference>
<reference evidence="6" key="1">
    <citation type="submission" date="2016-10" db="EMBL/GenBank/DDBJ databases">
        <authorList>
            <person name="Varghese N."/>
            <person name="Submissions S."/>
        </authorList>
    </citation>
    <scope>NUCLEOTIDE SEQUENCE [LARGE SCALE GENOMIC DNA]</scope>
    <source>
        <strain evidence="6">DSM 24729</strain>
    </source>
</reference>
<dbReference type="InterPro" id="IPR041492">
    <property type="entry name" value="HAD_2"/>
</dbReference>
<dbReference type="Proteomes" id="UP000182114">
    <property type="component" value="Unassembled WGS sequence"/>
</dbReference>
<keyword evidence="4" id="KW-0119">Carbohydrate metabolism</keyword>
<dbReference type="Gene3D" id="3.40.50.1000">
    <property type="entry name" value="HAD superfamily/HAD-like"/>
    <property type="match status" value="1"/>
</dbReference>
<dbReference type="InterPro" id="IPR023214">
    <property type="entry name" value="HAD_sf"/>
</dbReference>
<organism evidence="5 6">
    <name type="scientific">Cellulophaga baltica</name>
    <dbReference type="NCBI Taxonomy" id="76594"/>
    <lineage>
        <taxon>Bacteria</taxon>
        <taxon>Pseudomonadati</taxon>
        <taxon>Bacteroidota</taxon>
        <taxon>Flavobacteriia</taxon>
        <taxon>Flavobacteriales</taxon>
        <taxon>Flavobacteriaceae</taxon>
        <taxon>Cellulophaga</taxon>
    </lineage>
</organism>
<evidence type="ECO:0000256" key="2">
    <source>
        <dbReference type="ARBA" id="ARBA00022723"/>
    </source>
</evidence>
<dbReference type="EMBL" id="FNBD01000003">
    <property type="protein sequence ID" value="SDE75746.1"/>
    <property type="molecule type" value="Genomic_DNA"/>
</dbReference>
<gene>
    <name evidence="5" type="ORF">SAMN04487992_103290</name>
</gene>
<dbReference type="SUPFAM" id="SSF56784">
    <property type="entry name" value="HAD-like"/>
    <property type="match status" value="1"/>
</dbReference>
<dbReference type="PANTHER" id="PTHR46193">
    <property type="entry name" value="6-PHOSPHOGLUCONATE PHOSPHATASE"/>
    <property type="match status" value="1"/>
</dbReference>
<evidence type="ECO:0000256" key="1">
    <source>
        <dbReference type="ARBA" id="ARBA00006171"/>
    </source>
</evidence>
<dbReference type="RefSeq" id="WP_074537861.1">
    <property type="nucleotide sequence ID" value="NZ_FNBD01000003.1"/>
</dbReference>
<dbReference type="Gene3D" id="1.10.150.730">
    <property type="match status" value="1"/>
</dbReference>
<name>A0A1G7FIJ5_9FLAO</name>
<dbReference type="GO" id="GO:0046872">
    <property type="term" value="F:metal ion binding"/>
    <property type="evidence" value="ECO:0007669"/>
    <property type="project" value="UniProtKB-KW"/>
</dbReference>
<keyword evidence="6" id="KW-1185">Reference proteome</keyword>
<sequence length="191" mass="22349">MNKKKLNINENDILFFDMDGTLVNTDFANFLSYKKAIQLFIQLGDEIQFNPDDRFNRTSLKIAFPNLTEKEYEKIIKKKEENYKEHLSETKLNKTVMNILLKYYKTNKTVLVTNCREDRALITLSYHNLTDKFSNIFFRTVSENGKRINKYKNAISSLSLSAQTVIVFENEKPEIEDAIRAGIFAKNIIKI</sequence>
<evidence type="ECO:0000256" key="3">
    <source>
        <dbReference type="ARBA" id="ARBA00022842"/>
    </source>
</evidence>
<protein>
    <submittedName>
        <fullName evidence="5">Beta-phosphoglucomutase, HAD superfamily</fullName>
    </submittedName>
</protein>